<dbReference type="InterPro" id="IPR050646">
    <property type="entry name" value="Cas1"/>
</dbReference>
<evidence type="ECO:0000256" key="2">
    <source>
        <dbReference type="ARBA" id="ARBA00022723"/>
    </source>
</evidence>
<organism evidence="11 12">
    <name type="scientific">Deinococcus taklimakanensis</name>
    <dbReference type="NCBI Taxonomy" id="536443"/>
    <lineage>
        <taxon>Bacteria</taxon>
        <taxon>Thermotogati</taxon>
        <taxon>Deinococcota</taxon>
        <taxon>Deinococci</taxon>
        <taxon>Deinococcales</taxon>
        <taxon>Deinococcaceae</taxon>
        <taxon>Deinococcus</taxon>
    </lineage>
</organism>
<feature type="binding site" evidence="10">
    <location>
        <position position="143"/>
    </location>
    <ligand>
        <name>Mn(2+)</name>
        <dbReference type="ChEBI" id="CHEBI:29035"/>
    </ligand>
</feature>
<keyword evidence="12" id="KW-1185">Reference proteome</keyword>
<dbReference type="Proteomes" id="UP001597475">
    <property type="component" value="Unassembled WGS sequence"/>
</dbReference>
<dbReference type="InterPro" id="IPR002729">
    <property type="entry name" value="CRISPR-assoc_Cas1"/>
</dbReference>
<dbReference type="Gene3D" id="1.20.120.920">
    <property type="entry name" value="CRISPR-associated endonuclease Cas1, C-terminal domain"/>
    <property type="match status" value="1"/>
</dbReference>
<dbReference type="RefSeq" id="WP_386843553.1">
    <property type="nucleotide sequence ID" value="NZ_JBHUMK010000014.1"/>
</dbReference>
<dbReference type="PANTHER" id="PTHR34353">
    <property type="entry name" value="CRISPR-ASSOCIATED ENDONUCLEASE CAS1 1"/>
    <property type="match status" value="1"/>
</dbReference>
<evidence type="ECO:0000313" key="12">
    <source>
        <dbReference type="Proteomes" id="UP001597475"/>
    </source>
</evidence>
<evidence type="ECO:0000256" key="6">
    <source>
        <dbReference type="ARBA" id="ARBA00023118"/>
    </source>
</evidence>
<reference evidence="12" key="1">
    <citation type="journal article" date="2019" name="Int. J. Syst. Evol. Microbiol.">
        <title>The Global Catalogue of Microorganisms (GCM) 10K type strain sequencing project: providing services to taxonomists for standard genome sequencing and annotation.</title>
        <authorList>
            <consortium name="The Broad Institute Genomics Platform"/>
            <consortium name="The Broad Institute Genome Sequencing Center for Infectious Disease"/>
            <person name="Wu L."/>
            <person name="Ma J."/>
        </authorList>
    </citation>
    <scope>NUCLEOTIDE SEQUENCE [LARGE SCALE GENOMIC DNA]</scope>
    <source>
        <strain evidence="12">KCTC 33842</strain>
    </source>
</reference>
<comment type="subunit">
    <text evidence="9 10">Homodimer, forms a heterotetramer with a Cas2 homodimer.</text>
</comment>
<dbReference type="NCBIfam" id="TIGR00287">
    <property type="entry name" value="cas1"/>
    <property type="match status" value="1"/>
</dbReference>
<dbReference type="InterPro" id="IPR042211">
    <property type="entry name" value="CRISPR-assoc_Cas1_N"/>
</dbReference>
<dbReference type="GO" id="GO:0004519">
    <property type="term" value="F:endonuclease activity"/>
    <property type="evidence" value="ECO:0007669"/>
    <property type="project" value="UniProtKB-KW"/>
</dbReference>
<evidence type="ECO:0000256" key="10">
    <source>
        <dbReference type="HAMAP-Rule" id="MF_01470"/>
    </source>
</evidence>
<dbReference type="HAMAP" id="MF_01470">
    <property type="entry name" value="Cas1"/>
    <property type="match status" value="1"/>
</dbReference>
<comment type="caution">
    <text evidence="11">The sequence shown here is derived from an EMBL/GenBank/DDBJ whole genome shotgun (WGS) entry which is preliminary data.</text>
</comment>
<evidence type="ECO:0000256" key="8">
    <source>
        <dbReference type="ARBA" id="ARBA00023211"/>
    </source>
</evidence>
<evidence type="ECO:0000256" key="5">
    <source>
        <dbReference type="ARBA" id="ARBA00022842"/>
    </source>
</evidence>
<dbReference type="CDD" id="cd09634">
    <property type="entry name" value="Cas1_I-II-III"/>
    <property type="match status" value="1"/>
</dbReference>
<evidence type="ECO:0000313" key="11">
    <source>
        <dbReference type="EMBL" id="MFD2608758.1"/>
    </source>
</evidence>
<comment type="similarity">
    <text evidence="10">Belongs to the CRISPR-associated endonuclease Cas1 family.</text>
</comment>
<evidence type="ECO:0000256" key="7">
    <source>
        <dbReference type="ARBA" id="ARBA00023125"/>
    </source>
</evidence>
<sequence length="306" mass="32896">MTSVLIQTPGAKISARAGRLVVETVDGVRDVPLDHVSELLVLGNARMSTAVIADLAGRGVPVHFQAAESQVPFSILNASTGQVEALRQQLTLTDVQQLRAARGLIQAKIRNANWALQRLGSPVTLKFAEVVAAKDADTLRGLEGVAARAYFSGLRDILPGWGFPGRSYRPAPDPVNAALSFAYSLLLGRAVAAVVQAGLHPAVGTMHVTHGRRPALALDIMEPFRAPVCDVVVVGLLRSGRLPRQTFEESANGVRLGRNGCSLVTRVLNERIISWRIPEALRAQVQGVQRVWQGESAVWWAPPVRA</sequence>
<keyword evidence="3 10" id="KW-0255">Endonuclease</keyword>
<dbReference type="EC" id="3.1.-.-" evidence="10"/>
<keyword evidence="7 10" id="KW-0238">DNA-binding</keyword>
<feature type="binding site" evidence="10">
    <location>
        <position position="207"/>
    </location>
    <ligand>
        <name>Mn(2+)</name>
        <dbReference type="ChEBI" id="CHEBI:29035"/>
    </ligand>
</feature>
<accession>A0ABW5P302</accession>
<keyword evidence="5 10" id="KW-0460">Magnesium</keyword>
<comment type="function">
    <text evidence="10">CRISPR (clustered regularly interspaced short palindromic repeat), is an adaptive immune system that provides protection against mobile genetic elements (viruses, transposable elements and conjugative plasmids). CRISPR clusters contain spacers, sequences complementary to antecedent mobile elements, and target invading nucleic acids. CRISPR clusters are transcribed and processed into CRISPR RNA (crRNA). Acts as a dsDNA endonuclease. Involved in the integration of spacer DNA into the CRISPR cassette.</text>
</comment>
<protein>
    <recommendedName>
        <fullName evidence="10">CRISPR-associated endonuclease Cas1</fullName>
        <ecNumber evidence="10">3.1.-.-</ecNumber>
    </recommendedName>
</protein>
<evidence type="ECO:0000256" key="4">
    <source>
        <dbReference type="ARBA" id="ARBA00022801"/>
    </source>
</evidence>
<keyword evidence="2 10" id="KW-0479">Metal-binding</keyword>
<evidence type="ECO:0000256" key="3">
    <source>
        <dbReference type="ARBA" id="ARBA00022759"/>
    </source>
</evidence>
<gene>
    <name evidence="10 11" type="primary">cas1</name>
    <name evidence="11" type="ORF">ACFSR9_04795</name>
</gene>
<dbReference type="EMBL" id="JBHUMK010000014">
    <property type="protein sequence ID" value="MFD2608758.1"/>
    <property type="molecule type" value="Genomic_DNA"/>
</dbReference>
<name>A0ABW5P302_9DEIO</name>
<dbReference type="InterPro" id="IPR042206">
    <property type="entry name" value="CRISPR-assoc_Cas1_C"/>
</dbReference>
<evidence type="ECO:0000256" key="1">
    <source>
        <dbReference type="ARBA" id="ARBA00022722"/>
    </source>
</evidence>
<keyword evidence="4 10" id="KW-0378">Hydrolase</keyword>
<dbReference type="Pfam" id="PF01867">
    <property type="entry name" value="Cas_Cas1"/>
    <property type="match status" value="1"/>
</dbReference>
<keyword evidence="8 10" id="KW-0464">Manganese</keyword>
<keyword evidence="6 10" id="KW-0051">Antiviral defense</keyword>
<feature type="binding site" evidence="10">
    <location>
        <position position="222"/>
    </location>
    <ligand>
        <name>Mn(2+)</name>
        <dbReference type="ChEBI" id="CHEBI:29035"/>
    </ligand>
</feature>
<proteinExistence type="inferred from homology"/>
<keyword evidence="1 10" id="KW-0540">Nuclease</keyword>
<evidence type="ECO:0000256" key="9">
    <source>
        <dbReference type="ARBA" id="ARBA00038592"/>
    </source>
</evidence>
<dbReference type="PANTHER" id="PTHR34353:SF2">
    <property type="entry name" value="CRISPR-ASSOCIATED ENDONUCLEASE CAS1 1"/>
    <property type="match status" value="1"/>
</dbReference>
<dbReference type="Gene3D" id="3.100.10.20">
    <property type="entry name" value="CRISPR-associated endonuclease Cas1, N-terminal domain"/>
    <property type="match status" value="1"/>
</dbReference>
<comment type="cofactor">
    <cofactor evidence="10">
        <name>Mg(2+)</name>
        <dbReference type="ChEBI" id="CHEBI:18420"/>
    </cofactor>
    <cofactor evidence="10">
        <name>Mn(2+)</name>
        <dbReference type="ChEBI" id="CHEBI:29035"/>
    </cofactor>
</comment>